<dbReference type="NCBIfam" id="TIGR00369">
    <property type="entry name" value="unchar_dom_1"/>
    <property type="match status" value="1"/>
</dbReference>
<evidence type="ECO:0000256" key="2">
    <source>
        <dbReference type="ARBA" id="ARBA00022801"/>
    </source>
</evidence>
<reference evidence="4 5" key="1">
    <citation type="journal article" date="2016" name="Int. J. Syst. Evol. Microbiol.">
        <title>Desulfotomaculum ferrireducens sp. nov., a moderately thermophilic sulfate-reducing and dissimilatory Fe(III)-reducing bacterium isolated from compost.</title>
        <authorList>
            <person name="Yang G."/>
            <person name="Guo J."/>
            <person name="Zhuang L."/>
            <person name="Yuan Y."/>
            <person name="Zhou S."/>
        </authorList>
    </citation>
    <scope>NUCLEOTIDE SEQUENCE [LARGE SCALE GENOMIC DNA]</scope>
    <source>
        <strain evidence="4 5">GSS09</strain>
    </source>
</reference>
<feature type="domain" description="Thioesterase" evidence="3">
    <location>
        <begin position="49"/>
        <end position="122"/>
    </location>
</feature>
<name>A0A1S6J0B0_9FIRM</name>
<dbReference type="KEGG" id="dfg:B0537_01570"/>
<protein>
    <submittedName>
        <fullName evidence="4">Thioesterase</fullName>
    </submittedName>
</protein>
<dbReference type="CDD" id="cd03443">
    <property type="entry name" value="PaaI_thioesterase"/>
    <property type="match status" value="1"/>
</dbReference>
<evidence type="ECO:0000313" key="5">
    <source>
        <dbReference type="Proteomes" id="UP000189464"/>
    </source>
</evidence>
<dbReference type="GO" id="GO:0047617">
    <property type="term" value="F:fatty acyl-CoA hydrolase activity"/>
    <property type="evidence" value="ECO:0007669"/>
    <property type="project" value="InterPro"/>
</dbReference>
<sequence>MDTETKQMIEFADNNPFAKAVDIKVTELELGSGRASVEVTVTAKHLNPHGTLHGGVLSTMADIAMGLAVRTLGKLGVTVNLNLNYLAPGYLGEKIVARGEVVHRGNTLLSTECTIARDDQVLARATGLWFVVKT</sequence>
<evidence type="ECO:0000259" key="3">
    <source>
        <dbReference type="Pfam" id="PF03061"/>
    </source>
</evidence>
<dbReference type="InterPro" id="IPR039298">
    <property type="entry name" value="ACOT13"/>
</dbReference>
<dbReference type="InterPro" id="IPR003736">
    <property type="entry name" value="PAAI_dom"/>
</dbReference>
<dbReference type="InterPro" id="IPR029069">
    <property type="entry name" value="HotDog_dom_sf"/>
</dbReference>
<dbReference type="EMBL" id="CP019698">
    <property type="protein sequence ID" value="AQS60459.1"/>
    <property type="molecule type" value="Genomic_DNA"/>
</dbReference>
<comment type="similarity">
    <text evidence="1">Belongs to the thioesterase PaaI family.</text>
</comment>
<dbReference type="STRING" id="1833852.B0537_01570"/>
<keyword evidence="2" id="KW-0378">Hydrolase</keyword>
<dbReference type="SUPFAM" id="SSF54637">
    <property type="entry name" value="Thioesterase/thiol ester dehydrase-isomerase"/>
    <property type="match status" value="1"/>
</dbReference>
<evidence type="ECO:0000313" key="4">
    <source>
        <dbReference type="EMBL" id="AQS60459.1"/>
    </source>
</evidence>
<dbReference type="Gene3D" id="3.10.129.10">
    <property type="entry name" value="Hotdog Thioesterase"/>
    <property type="match status" value="1"/>
</dbReference>
<evidence type="ECO:0000256" key="1">
    <source>
        <dbReference type="ARBA" id="ARBA00008324"/>
    </source>
</evidence>
<proteinExistence type="inferred from homology"/>
<organism evidence="4 5">
    <name type="scientific">Desulforamulus ferrireducens</name>
    <dbReference type="NCBI Taxonomy" id="1833852"/>
    <lineage>
        <taxon>Bacteria</taxon>
        <taxon>Bacillati</taxon>
        <taxon>Bacillota</taxon>
        <taxon>Clostridia</taxon>
        <taxon>Eubacteriales</taxon>
        <taxon>Peptococcaceae</taxon>
        <taxon>Desulforamulus</taxon>
    </lineage>
</organism>
<accession>A0A1S6J0B0</accession>
<dbReference type="OrthoDB" id="328435at2"/>
<dbReference type="AlphaFoldDB" id="A0A1S6J0B0"/>
<keyword evidence="5" id="KW-1185">Reference proteome</keyword>
<dbReference type="Pfam" id="PF03061">
    <property type="entry name" value="4HBT"/>
    <property type="match status" value="1"/>
</dbReference>
<dbReference type="Proteomes" id="UP000189464">
    <property type="component" value="Chromosome"/>
</dbReference>
<dbReference type="PANTHER" id="PTHR21660:SF1">
    <property type="entry name" value="ACYL-COENZYME A THIOESTERASE 13"/>
    <property type="match status" value="1"/>
</dbReference>
<gene>
    <name evidence="4" type="ORF">B0537_01570</name>
</gene>
<dbReference type="InterPro" id="IPR006683">
    <property type="entry name" value="Thioestr_dom"/>
</dbReference>
<dbReference type="PANTHER" id="PTHR21660">
    <property type="entry name" value="THIOESTERASE SUPERFAMILY MEMBER-RELATED"/>
    <property type="match status" value="1"/>
</dbReference>
<dbReference type="RefSeq" id="WP_077715482.1">
    <property type="nucleotide sequence ID" value="NZ_CP019698.1"/>
</dbReference>